<dbReference type="InterPro" id="IPR023137">
    <property type="entry name" value="BrxA_sf"/>
</dbReference>
<proteinExistence type="predicted"/>
<reference evidence="1 2" key="1">
    <citation type="submission" date="2017-07" db="EMBL/GenBank/DDBJ databases">
        <title>Whole genome sequence of Azospirillum brasilense 2A1, a potential biofertilizer strain.</title>
        <authorList>
            <person name="Fontana C.A."/>
            <person name="Toffoli L.M."/>
            <person name="Salazar S.M."/>
            <person name="Puglisi E."/>
            <person name="Pedraza R."/>
            <person name="Bassi D."/>
            <person name="Cocconcelli P.S."/>
        </authorList>
    </citation>
    <scope>NUCLEOTIDE SEQUENCE [LARGE SCALE GENOMIC DNA]</scope>
    <source>
        <strain evidence="1 2">2A1</strain>
    </source>
</reference>
<dbReference type="Proteomes" id="UP000215367">
    <property type="component" value="Unassembled WGS sequence"/>
</dbReference>
<evidence type="ECO:0008006" key="3">
    <source>
        <dbReference type="Google" id="ProtNLM"/>
    </source>
</evidence>
<dbReference type="Gene3D" id="1.10.3540.10">
    <property type="entry name" value="uncharacterized protein from magnetospirillum magneticum domain"/>
    <property type="match status" value="1"/>
</dbReference>
<evidence type="ECO:0000313" key="2">
    <source>
        <dbReference type="Proteomes" id="UP000215367"/>
    </source>
</evidence>
<dbReference type="InterPro" id="IPR014948">
    <property type="entry name" value="BrxA"/>
</dbReference>
<protein>
    <recommendedName>
        <fullName evidence="3">DUF1819 family protein</fullName>
    </recommendedName>
</protein>
<sequence>MDALYKADIAGGSLKVPESRVIAGLLLDGADDSEWRDAIEVQNVLQKRSPGTAKRQALLVRSRLATMGPELWELVRDGSNVVATHAVFACAIKHSRLLGDFLDLVVREQFRLFRPDLPRKRWNDFIDQCRNRDPFLPEWQESTSNKLADSIYRILAEVGYLTDTKNYRIQPVRISAEVLAYLREHEEQYVLRCIQVSL</sequence>
<gene>
    <name evidence="1" type="ORF">CHT98_04480</name>
</gene>
<organism evidence="1 2">
    <name type="scientific">Azospirillum brasilense</name>
    <dbReference type="NCBI Taxonomy" id="192"/>
    <lineage>
        <taxon>Bacteria</taxon>
        <taxon>Pseudomonadati</taxon>
        <taxon>Pseudomonadota</taxon>
        <taxon>Alphaproteobacteria</taxon>
        <taxon>Rhodospirillales</taxon>
        <taxon>Azospirillaceae</taxon>
        <taxon>Azospirillum</taxon>
    </lineage>
</organism>
<dbReference type="RefSeq" id="WP_094302080.1">
    <property type="nucleotide sequence ID" value="NZ_NOWT01000003.1"/>
</dbReference>
<name>A0A235HHH9_AZOBR</name>
<dbReference type="AlphaFoldDB" id="A0A235HHH9"/>
<comment type="caution">
    <text evidence="1">The sequence shown here is derived from an EMBL/GenBank/DDBJ whole genome shotgun (WGS) entry which is preliminary data.</text>
</comment>
<accession>A0A235HHH9</accession>
<dbReference type="Pfam" id="PF08849">
    <property type="entry name" value="BrxA"/>
    <property type="match status" value="1"/>
</dbReference>
<evidence type="ECO:0000313" key="1">
    <source>
        <dbReference type="EMBL" id="OYD85311.1"/>
    </source>
</evidence>
<dbReference type="EMBL" id="NOWT01000003">
    <property type="protein sequence ID" value="OYD85311.1"/>
    <property type="molecule type" value="Genomic_DNA"/>
</dbReference>